<dbReference type="EMBL" id="CP034208">
    <property type="protein sequence ID" value="QBZ61961.1"/>
    <property type="molecule type" value="Genomic_DNA"/>
</dbReference>
<accession>A0A4P7NIV1</accession>
<reference evidence="2 3" key="1">
    <citation type="journal article" date="2019" name="Mol. Biol. Evol.">
        <title>Blast fungal genomes show frequent chromosomal changes, gene gains and losses, and effector gene turnover.</title>
        <authorList>
            <person name="Gomez Luciano L.B."/>
            <person name="Jason Tsai I."/>
            <person name="Chuma I."/>
            <person name="Tosa Y."/>
            <person name="Chen Y.H."/>
            <person name="Li J.Y."/>
            <person name="Li M.Y."/>
            <person name="Jade Lu M.Y."/>
            <person name="Nakayashiki H."/>
            <person name="Li W.H."/>
        </authorList>
    </citation>
    <scope>NUCLEOTIDE SEQUENCE [LARGE SCALE GENOMIC DNA]</scope>
    <source>
        <strain evidence="2">MZ5-1-6</strain>
    </source>
</reference>
<organism evidence="2 3">
    <name type="scientific">Pyricularia oryzae</name>
    <name type="common">Rice blast fungus</name>
    <name type="synonym">Magnaporthe oryzae</name>
    <dbReference type="NCBI Taxonomy" id="318829"/>
    <lineage>
        <taxon>Eukaryota</taxon>
        <taxon>Fungi</taxon>
        <taxon>Dikarya</taxon>
        <taxon>Ascomycota</taxon>
        <taxon>Pezizomycotina</taxon>
        <taxon>Sordariomycetes</taxon>
        <taxon>Sordariomycetidae</taxon>
        <taxon>Magnaporthales</taxon>
        <taxon>Pyriculariaceae</taxon>
        <taxon>Pyricularia</taxon>
    </lineage>
</organism>
<proteinExistence type="predicted"/>
<feature type="non-terminal residue" evidence="2">
    <location>
        <position position="166"/>
    </location>
</feature>
<evidence type="ECO:0000313" key="2">
    <source>
        <dbReference type="EMBL" id="QBZ61961.1"/>
    </source>
</evidence>
<protein>
    <submittedName>
        <fullName evidence="2">Uncharacterized protein</fullName>
    </submittedName>
</protein>
<feature type="region of interest" description="Disordered" evidence="1">
    <location>
        <begin position="1"/>
        <end position="25"/>
    </location>
</feature>
<sequence>MAVTPCKTSNKSSLLGSVGSGSMSKTRGGVEGEALALGCWNGVRGITRSEADWKPNLKVFVPVLLELLTGEAIVYHGTDRPQGLELYCCGCKVEEVLIRRLDKPTKSRAKNGSNLRLVERLKGHTILEEYTAISTGSKGKVSHESTASLIFMVIHYHCQRPELQAA</sequence>
<evidence type="ECO:0000313" key="3">
    <source>
        <dbReference type="Proteomes" id="UP000294847"/>
    </source>
</evidence>
<gene>
    <name evidence="2" type="ORF">PoMZ_10834</name>
</gene>
<feature type="compositionally biased region" description="Low complexity" evidence="1">
    <location>
        <begin position="9"/>
        <end position="25"/>
    </location>
</feature>
<evidence type="ECO:0000256" key="1">
    <source>
        <dbReference type="SAM" id="MobiDB-lite"/>
    </source>
</evidence>
<dbReference type="Proteomes" id="UP000294847">
    <property type="component" value="Chromosome 5"/>
</dbReference>
<dbReference type="AlphaFoldDB" id="A0A4P7NIV1"/>
<name>A0A4P7NIV1_PYROR</name>